<dbReference type="EMBL" id="VICE01000018">
    <property type="protein sequence ID" value="TQD51074.1"/>
    <property type="molecule type" value="Genomic_DNA"/>
</dbReference>
<accession>A0A508ARH3</accession>
<evidence type="ECO:0000313" key="2">
    <source>
        <dbReference type="EMBL" id="TQD51074.1"/>
    </source>
</evidence>
<dbReference type="AlphaFoldDB" id="A0A508ARH3"/>
<gene>
    <name evidence="2" type="ORF">FKV25_02535</name>
</gene>
<evidence type="ECO:0000256" key="1">
    <source>
        <dbReference type="SAM" id="MobiDB-lite"/>
    </source>
</evidence>
<evidence type="ECO:0000313" key="3">
    <source>
        <dbReference type="Proteomes" id="UP000318212"/>
    </source>
</evidence>
<proteinExistence type="predicted"/>
<feature type="compositionally biased region" description="Basic and acidic residues" evidence="1">
    <location>
        <begin position="81"/>
        <end position="102"/>
    </location>
</feature>
<organism evidence="2 3">
    <name type="scientific">Marilutibacter aestuarii</name>
    <dbReference type="NCBI Taxonomy" id="1706195"/>
    <lineage>
        <taxon>Bacteria</taxon>
        <taxon>Pseudomonadati</taxon>
        <taxon>Pseudomonadota</taxon>
        <taxon>Gammaproteobacteria</taxon>
        <taxon>Lysobacterales</taxon>
        <taxon>Lysobacteraceae</taxon>
        <taxon>Marilutibacter</taxon>
    </lineage>
</organism>
<keyword evidence="3" id="KW-1185">Reference proteome</keyword>
<name>A0A508ARH3_9GAMM</name>
<protein>
    <submittedName>
        <fullName evidence="2">Uncharacterized protein</fullName>
    </submittedName>
</protein>
<sequence>MSEIILRDFDAVLLERVNRVAEAHGWNQQSALLRIIEQGLYVCEGELSRSLDDADARALQDAIAAMESVPSDQGFAMIGRVDPDAHPGKTEPDQSIRQDMFDGRGATPSADKA</sequence>
<dbReference type="Proteomes" id="UP000318212">
    <property type="component" value="Unassembled WGS sequence"/>
</dbReference>
<comment type="caution">
    <text evidence="2">The sequence shown here is derived from an EMBL/GenBank/DDBJ whole genome shotgun (WGS) entry which is preliminary data.</text>
</comment>
<dbReference type="OrthoDB" id="5966436at2"/>
<feature type="region of interest" description="Disordered" evidence="1">
    <location>
        <begin position="79"/>
        <end position="113"/>
    </location>
</feature>
<dbReference type="RefSeq" id="WP_141517226.1">
    <property type="nucleotide sequence ID" value="NZ_VICE01000018.1"/>
</dbReference>
<reference evidence="2 3" key="1">
    <citation type="submission" date="2019-06" db="EMBL/GenBank/DDBJ databases">
        <title>Lysobacter alkalisoli sp. nov. isolated from saline soil.</title>
        <authorList>
            <person name="Sun J.-Q."/>
            <person name="Xu L."/>
        </authorList>
    </citation>
    <scope>NUCLEOTIDE SEQUENCE [LARGE SCALE GENOMIC DNA]</scope>
    <source>
        <strain evidence="2 3">JCM 31130</strain>
    </source>
</reference>